<evidence type="ECO:0000313" key="3">
    <source>
        <dbReference type="Proteomes" id="UP001642484"/>
    </source>
</evidence>
<dbReference type="Pfam" id="PF00226">
    <property type="entry name" value="DnaJ"/>
    <property type="match status" value="1"/>
</dbReference>
<dbReference type="PANTHER" id="PTHR43908">
    <property type="entry name" value="AT29763P-RELATED"/>
    <property type="match status" value="1"/>
</dbReference>
<dbReference type="Gene3D" id="1.10.287.110">
    <property type="entry name" value="DnaJ domain"/>
    <property type="match status" value="1"/>
</dbReference>
<dbReference type="InterPro" id="IPR051100">
    <property type="entry name" value="DnaJ_subfamily_B/C"/>
</dbReference>
<proteinExistence type="predicted"/>
<organism evidence="2 3">
    <name type="scientific">Durusdinium trenchii</name>
    <dbReference type="NCBI Taxonomy" id="1381693"/>
    <lineage>
        <taxon>Eukaryota</taxon>
        <taxon>Sar</taxon>
        <taxon>Alveolata</taxon>
        <taxon>Dinophyceae</taxon>
        <taxon>Suessiales</taxon>
        <taxon>Symbiodiniaceae</taxon>
        <taxon>Durusdinium</taxon>
    </lineage>
</organism>
<reference evidence="2 3" key="1">
    <citation type="submission" date="2024-02" db="EMBL/GenBank/DDBJ databases">
        <authorList>
            <person name="Chen Y."/>
            <person name="Shah S."/>
            <person name="Dougan E. K."/>
            <person name="Thang M."/>
            <person name="Chan C."/>
        </authorList>
    </citation>
    <scope>NUCLEOTIDE SEQUENCE [LARGE SCALE GENOMIC DNA]</scope>
</reference>
<sequence>MATSSKPAVLPLAAEGKSKDLYAILEVDRSVGVEALRAAYRRAVRRAHPDKGGSAEAFLAVARAFEILSNPASRSSYDQELATPRVAKRCRDDEIRGSSARRKRSQEEYRLQESLSRLREVLQSMELCSRKRGISTLPMDIKTHLAQFMADATPTDAVHTAVDGRTALSSSLRLRAMSVKGCKKYSAQMDLDCLRSYTRHVAFDVALEQQLILSDLRDKLFMADEVDPSIWAPPFKVCEIIRHVLAAHGTCEKQLGLSVFVQLRASEWVANRYSLTSPVMCFAKAVKLRWRLKSARTWPELREEWLQLLQSGRRRLDEAAAVQLVDAARRQFLQQKFQKAVTKVSQALDVQTRTKMPKISEPPQAYLSAEVLKSHTTAAQEGFETFNMGHLQQRWDSEVPLASDDFAASESSHEV</sequence>
<dbReference type="InterPro" id="IPR036869">
    <property type="entry name" value="J_dom_sf"/>
</dbReference>
<comment type="caution">
    <text evidence="2">The sequence shown here is derived from an EMBL/GenBank/DDBJ whole genome shotgun (WGS) entry which is preliminary data.</text>
</comment>
<keyword evidence="3" id="KW-1185">Reference proteome</keyword>
<dbReference type="PROSITE" id="PS50076">
    <property type="entry name" value="DNAJ_2"/>
    <property type="match status" value="1"/>
</dbReference>
<dbReference type="InterPro" id="IPR001623">
    <property type="entry name" value="DnaJ_domain"/>
</dbReference>
<dbReference type="SUPFAM" id="SSF46565">
    <property type="entry name" value="Chaperone J-domain"/>
    <property type="match status" value="1"/>
</dbReference>
<evidence type="ECO:0000259" key="1">
    <source>
        <dbReference type="PROSITE" id="PS50076"/>
    </source>
</evidence>
<dbReference type="Proteomes" id="UP001642484">
    <property type="component" value="Unassembled WGS sequence"/>
</dbReference>
<accession>A0ABP0LXH0</accession>
<protein>
    <recommendedName>
        <fullName evidence="1">J domain-containing protein</fullName>
    </recommendedName>
</protein>
<dbReference type="PANTHER" id="PTHR43908:SF3">
    <property type="entry name" value="AT29763P-RELATED"/>
    <property type="match status" value="1"/>
</dbReference>
<feature type="domain" description="J" evidence="1">
    <location>
        <begin position="20"/>
        <end position="81"/>
    </location>
</feature>
<dbReference type="SMART" id="SM00271">
    <property type="entry name" value="DnaJ"/>
    <property type="match status" value="1"/>
</dbReference>
<name>A0ABP0LXH0_9DINO</name>
<dbReference type="EMBL" id="CAXAMN010014347">
    <property type="protein sequence ID" value="CAK9043087.1"/>
    <property type="molecule type" value="Genomic_DNA"/>
</dbReference>
<evidence type="ECO:0000313" key="2">
    <source>
        <dbReference type="EMBL" id="CAK9043087.1"/>
    </source>
</evidence>
<gene>
    <name evidence="2" type="ORF">CCMP2556_LOCUS22853</name>
</gene>